<dbReference type="HOGENOM" id="CLU_108859_2_1_6"/>
<dbReference type="CDD" id="cd04301">
    <property type="entry name" value="NAT_SF"/>
    <property type="match status" value="1"/>
</dbReference>
<organism evidence="4 5">
    <name type="scientific">Marinomonas posidonica (strain CECT 7376 / NCIMB 14433 / IVIA-Po-181)</name>
    <dbReference type="NCBI Taxonomy" id="491952"/>
    <lineage>
        <taxon>Bacteria</taxon>
        <taxon>Pseudomonadati</taxon>
        <taxon>Pseudomonadota</taxon>
        <taxon>Gammaproteobacteria</taxon>
        <taxon>Oceanospirillales</taxon>
        <taxon>Oceanospirillaceae</taxon>
        <taxon>Marinomonas</taxon>
    </lineage>
</organism>
<dbReference type="PROSITE" id="PS51186">
    <property type="entry name" value="GNAT"/>
    <property type="match status" value="1"/>
</dbReference>
<dbReference type="InterPro" id="IPR016181">
    <property type="entry name" value="Acyl_CoA_acyltransferase"/>
</dbReference>
<dbReference type="PANTHER" id="PTHR43877">
    <property type="entry name" value="AMINOALKYLPHOSPHONATE N-ACETYLTRANSFERASE-RELATED-RELATED"/>
    <property type="match status" value="1"/>
</dbReference>
<dbReference type="Pfam" id="PF00583">
    <property type="entry name" value="Acetyltransf_1"/>
    <property type="match status" value="1"/>
</dbReference>
<dbReference type="STRING" id="491952.Mar181_2227"/>
<evidence type="ECO:0000313" key="4">
    <source>
        <dbReference type="EMBL" id="AEF55264.1"/>
    </source>
</evidence>
<gene>
    <name evidence="4" type="ordered locus">Mar181_2227</name>
</gene>
<protein>
    <submittedName>
        <fullName evidence="4">GCN5-related N-acetyltransferase</fullName>
    </submittedName>
</protein>
<sequence>MECIEVKRRQIPLNLLLEADPSEASVSSYLSESWCFTASDNERLLAACVVKPQPQADHLAEICNISVYPEYQGQGVGTALLTFVLSQLASKGIKHVVLCTGTFGHQLTFYQRLGFRVDAVLKDYFLLHYPEPIFENGIQHQDGLRLYKVLLK</sequence>
<keyword evidence="5" id="KW-1185">Reference proteome</keyword>
<dbReference type="InterPro" id="IPR000182">
    <property type="entry name" value="GNAT_dom"/>
</dbReference>
<feature type="domain" description="N-acetyltransferase" evidence="3">
    <location>
        <begin position="1"/>
        <end position="136"/>
    </location>
</feature>
<dbReference type="AlphaFoldDB" id="F6CUT8"/>
<dbReference type="SUPFAM" id="SSF55729">
    <property type="entry name" value="Acyl-CoA N-acyltransferases (Nat)"/>
    <property type="match status" value="1"/>
</dbReference>
<dbReference type="GO" id="GO:0016747">
    <property type="term" value="F:acyltransferase activity, transferring groups other than amino-acyl groups"/>
    <property type="evidence" value="ECO:0007669"/>
    <property type="project" value="InterPro"/>
</dbReference>
<dbReference type="Gene3D" id="3.40.630.30">
    <property type="match status" value="1"/>
</dbReference>
<proteinExistence type="predicted"/>
<evidence type="ECO:0000313" key="5">
    <source>
        <dbReference type="Proteomes" id="UP000009230"/>
    </source>
</evidence>
<keyword evidence="2" id="KW-0012">Acyltransferase</keyword>
<dbReference type="InterPro" id="IPR050832">
    <property type="entry name" value="Bact_Acetyltransf"/>
</dbReference>
<accession>F6CUT8</accession>
<evidence type="ECO:0000256" key="2">
    <source>
        <dbReference type="ARBA" id="ARBA00023315"/>
    </source>
</evidence>
<dbReference type="Proteomes" id="UP000009230">
    <property type="component" value="Chromosome"/>
</dbReference>
<dbReference type="eggNOG" id="COG0456">
    <property type="taxonomic scope" value="Bacteria"/>
</dbReference>
<evidence type="ECO:0000259" key="3">
    <source>
        <dbReference type="PROSITE" id="PS51186"/>
    </source>
</evidence>
<dbReference type="EMBL" id="CP002771">
    <property type="protein sequence ID" value="AEF55264.1"/>
    <property type="molecule type" value="Genomic_DNA"/>
</dbReference>
<dbReference type="KEGG" id="mpc:Mar181_2227"/>
<name>F6CUT8_MARPP</name>
<reference evidence="4 5" key="1">
    <citation type="journal article" date="2012" name="Stand. Genomic Sci.">
        <title>Complete genome sequence of Marinomonas posidonica type strain (IVIA-Po-181(T)).</title>
        <authorList>
            <person name="Lucas-Elio P."/>
            <person name="Goodwin L."/>
            <person name="Woyke T."/>
            <person name="Pitluck S."/>
            <person name="Nolan M."/>
            <person name="Kyrpides N.C."/>
            <person name="Detter J.C."/>
            <person name="Copeland A."/>
            <person name="Lu M."/>
            <person name="Bruce D."/>
            <person name="Detter C."/>
            <person name="Tapia R."/>
            <person name="Han S."/>
            <person name="Land M.L."/>
            <person name="Ivanova N."/>
            <person name="Mikhailova N."/>
            <person name="Johnston A.W."/>
            <person name="Sanchez-Amat A."/>
        </authorList>
    </citation>
    <scope>NUCLEOTIDE SEQUENCE [LARGE SCALE GENOMIC DNA]</scope>
    <source>
        <strain evidence="5">CECT 7376 / NCIMB 14433 / IVIA-Po-181</strain>
    </source>
</reference>
<dbReference type="RefSeq" id="WP_013796739.1">
    <property type="nucleotide sequence ID" value="NC_015559.1"/>
</dbReference>
<keyword evidence="1" id="KW-0808">Transferase</keyword>
<dbReference type="OrthoDB" id="9813917at2"/>
<evidence type="ECO:0000256" key="1">
    <source>
        <dbReference type="ARBA" id="ARBA00022679"/>
    </source>
</evidence>